<dbReference type="PRINTS" id="PR00344">
    <property type="entry name" value="BCTRLSENSOR"/>
</dbReference>
<keyword evidence="10" id="KW-1185">Reference proteome</keyword>
<dbReference type="RefSeq" id="WP_115842184.1">
    <property type="nucleotide sequence ID" value="NZ_CP183976.1"/>
</dbReference>
<evidence type="ECO:0000256" key="1">
    <source>
        <dbReference type="ARBA" id="ARBA00000085"/>
    </source>
</evidence>
<dbReference type="InterPro" id="IPR003594">
    <property type="entry name" value="HATPase_dom"/>
</dbReference>
<dbReference type="PANTHER" id="PTHR43711">
    <property type="entry name" value="TWO-COMPONENT HISTIDINE KINASE"/>
    <property type="match status" value="1"/>
</dbReference>
<feature type="coiled-coil region" evidence="7">
    <location>
        <begin position="1"/>
        <end position="28"/>
    </location>
</feature>
<dbReference type="CDD" id="cd16922">
    <property type="entry name" value="HATPase_EvgS-ArcB-TorS-like"/>
    <property type="match status" value="1"/>
</dbReference>
<evidence type="ECO:0000256" key="7">
    <source>
        <dbReference type="SAM" id="Coils"/>
    </source>
</evidence>
<dbReference type="SUPFAM" id="SSF55874">
    <property type="entry name" value="ATPase domain of HSP90 chaperone/DNA topoisomerase II/histidine kinase"/>
    <property type="match status" value="1"/>
</dbReference>
<evidence type="ECO:0000256" key="4">
    <source>
        <dbReference type="ARBA" id="ARBA00022679"/>
    </source>
</evidence>
<dbReference type="GO" id="GO:0000155">
    <property type="term" value="F:phosphorelay sensor kinase activity"/>
    <property type="evidence" value="ECO:0007669"/>
    <property type="project" value="InterPro"/>
</dbReference>
<dbReference type="Gene3D" id="1.10.287.130">
    <property type="match status" value="1"/>
</dbReference>
<evidence type="ECO:0000256" key="5">
    <source>
        <dbReference type="ARBA" id="ARBA00022777"/>
    </source>
</evidence>
<dbReference type="CDD" id="cd00082">
    <property type="entry name" value="HisKA"/>
    <property type="match status" value="1"/>
</dbReference>
<comment type="catalytic activity">
    <reaction evidence="1">
        <text>ATP + protein L-histidine = ADP + protein N-phospho-L-histidine.</text>
        <dbReference type="EC" id="2.7.13.3"/>
    </reaction>
</comment>
<dbReference type="SMART" id="SM00388">
    <property type="entry name" value="HisKA"/>
    <property type="match status" value="1"/>
</dbReference>
<dbReference type="Pfam" id="PF00512">
    <property type="entry name" value="HisKA"/>
    <property type="match status" value="1"/>
</dbReference>
<dbReference type="PROSITE" id="PS50109">
    <property type="entry name" value="HIS_KIN"/>
    <property type="match status" value="1"/>
</dbReference>
<comment type="caution">
    <text evidence="9">The sequence shown here is derived from an EMBL/GenBank/DDBJ whole genome shotgun (WGS) entry which is preliminary data.</text>
</comment>
<sequence>MGGTEEELANAQREIAMLREELAETNQGVLALYAELDDKAEELRQVSDLKSRFLSYMSHEFRTPLVSIQSMARLLLERFDGPLSEEQERQVAFIQSCSAEMSGMVDDLLDLAKVEAGRITISPDWFELIDLFAALRGMFKPIATSAAVEVVFEEPDGVPALFSDNQKVAQILRNFISNALKFTEAGTITISARSEPDNHVRLSVADTGPGIAEHDLPNLFVEFSQVRSLRTPAWRGTGLGLSVCKRFAELLGGRVEVESRLGEGSVFSVVLPVKGPVEESAESAE</sequence>
<organism evidence="9 10">
    <name type="scientific">Lysobacter soli</name>
    <dbReference type="NCBI Taxonomy" id="453783"/>
    <lineage>
        <taxon>Bacteria</taxon>
        <taxon>Pseudomonadati</taxon>
        <taxon>Pseudomonadota</taxon>
        <taxon>Gammaproteobacteria</taxon>
        <taxon>Lysobacterales</taxon>
        <taxon>Lysobacteraceae</taxon>
        <taxon>Lysobacter</taxon>
    </lineage>
</organism>
<reference evidence="9 10" key="1">
    <citation type="submission" date="2018-08" db="EMBL/GenBank/DDBJ databases">
        <title>Lysobacter soli KCTC 22011, whole genome shotgun sequence.</title>
        <authorList>
            <person name="Zhang X."/>
            <person name="Feng G."/>
            <person name="Zhu H."/>
        </authorList>
    </citation>
    <scope>NUCLEOTIDE SEQUENCE [LARGE SCALE GENOMIC DNA]</scope>
    <source>
        <strain evidence="9 10">KCTC 22011</strain>
    </source>
</reference>
<evidence type="ECO:0000256" key="3">
    <source>
        <dbReference type="ARBA" id="ARBA00022553"/>
    </source>
</evidence>
<dbReference type="Proteomes" id="UP000256829">
    <property type="component" value="Unassembled WGS sequence"/>
</dbReference>
<dbReference type="Pfam" id="PF02518">
    <property type="entry name" value="HATPase_c"/>
    <property type="match status" value="1"/>
</dbReference>
<dbReference type="AlphaFoldDB" id="A0A3D8VDC8"/>
<dbReference type="InterPro" id="IPR005467">
    <property type="entry name" value="His_kinase_dom"/>
</dbReference>
<dbReference type="EC" id="2.7.13.3" evidence="2"/>
<gene>
    <name evidence="9" type="ORF">DX912_09070</name>
</gene>
<keyword evidence="6" id="KW-0902">Two-component regulatory system</keyword>
<dbReference type="InterPro" id="IPR036097">
    <property type="entry name" value="HisK_dim/P_sf"/>
</dbReference>
<keyword evidence="5 9" id="KW-0418">Kinase</keyword>
<accession>A0A3D8VDC8</accession>
<name>A0A3D8VDC8_9GAMM</name>
<keyword evidence="4" id="KW-0808">Transferase</keyword>
<keyword evidence="7" id="KW-0175">Coiled coil</keyword>
<dbReference type="SUPFAM" id="SSF47384">
    <property type="entry name" value="Homodimeric domain of signal transducing histidine kinase"/>
    <property type="match status" value="1"/>
</dbReference>
<dbReference type="SMART" id="SM00387">
    <property type="entry name" value="HATPase_c"/>
    <property type="match status" value="1"/>
</dbReference>
<dbReference type="InterPro" id="IPR050736">
    <property type="entry name" value="Sensor_HK_Regulatory"/>
</dbReference>
<evidence type="ECO:0000256" key="6">
    <source>
        <dbReference type="ARBA" id="ARBA00023012"/>
    </source>
</evidence>
<evidence type="ECO:0000259" key="8">
    <source>
        <dbReference type="PROSITE" id="PS50109"/>
    </source>
</evidence>
<evidence type="ECO:0000313" key="10">
    <source>
        <dbReference type="Proteomes" id="UP000256829"/>
    </source>
</evidence>
<dbReference type="Gene3D" id="3.30.565.10">
    <property type="entry name" value="Histidine kinase-like ATPase, C-terminal domain"/>
    <property type="match status" value="1"/>
</dbReference>
<keyword evidence="3" id="KW-0597">Phosphoprotein</keyword>
<feature type="domain" description="Histidine kinase" evidence="8">
    <location>
        <begin position="56"/>
        <end position="275"/>
    </location>
</feature>
<proteinExistence type="predicted"/>
<evidence type="ECO:0000256" key="2">
    <source>
        <dbReference type="ARBA" id="ARBA00012438"/>
    </source>
</evidence>
<dbReference type="InterPro" id="IPR004358">
    <property type="entry name" value="Sig_transdc_His_kin-like_C"/>
</dbReference>
<evidence type="ECO:0000313" key="9">
    <source>
        <dbReference type="EMBL" id="RDY67417.1"/>
    </source>
</evidence>
<dbReference type="InterPro" id="IPR003661">
    <property type="entry name" value="HisK_dim/P_dom"/>
</dbReference>
<dbReference type="EMBL" id="QTJR01000005">
    <property type="protein sequence ID" value="RDY67417.1"/>
    <property type="molecule type" value="Genomic_DNA"/>
</dbReference>
<protein>
    <recommendedName>
        <fullName evidence="2">histidine kinase</fullName>
        <ecNumber evidence="2">2.7.13.3</ecNumber>
    </recommendedName>
</protein>
<dbReference type="InterPro" id="IPR036890">
    <property type="entry name" value="HATPase_C_sf"/>
</dbReference>
<dbReference type="PANTHER" id="PTHR43711:SF31">
    <property type="entry name" value="HISTIDINE KINASE"/>
    <property type="match status" value="1"/>
</dbReference>